<dbReference type="InterPro" id="IPR006170">
    <property type="entry name" value="PBP/GOBP"/>
</dbReference>
<keyword evidence="3" id="KW-1185">Reference proteome</keyword>
<organism evidence="2 3">
    <name type="scientific">Ignelater luminosus</name>
    <name type="common">Cucubano</name>
    <name type="synonym">Pyrophorus luminosus</name>
    <dbReference type="NCBI Taxonomy" id="2038154"/>
    <lineage>
        <taxon>Eukaryota</taxon>
        <taxon>Metazoa</taxon>
        <taxon>Ecdysozoa</taxon>
        <taxon>Arthropoda</taxon>
        <taxon>Hexapoda</taxon>
        <taxon>Insecta</taxon>
        <taxon>Pterygota</taxon>
        <taxon>Neoptera</taxon>
        <taxon>Endopterygota</taxon>
        <taxon>Coleoptera</taxon>
        <taxon>Polyphaga</taxon>
        <taxon>Elateriformia</taxon>
        <taxon>Elateroidea</taxon>
        <taxon>Elateridae</taxon>
        <taxon>Agrypninae</taxon>
        <taxon>Pyrophorini</taxon>
        <taxon>Ignelater</taxon>
    </lineage>
</organism>
<comment type="caution">
    <text evidence="2">The sequence shown here is derived from an EMBL/GenBank/DDBJ whole genome shotgun (WGS) entry which is preliminary data.</text>
</comment>
<feature type="signal peptide" evidence="1">
    <location>
        <begin position="1"/>
        <end position="17"/>
    </location>
</feature>
<accession>A0A8K0DDT0</accession>
<dbReference type="CDD" id="cd23992">
    <property type="entry name" value="PBP_GOBP"/>
    <property type="match status" value="1"/>
</dbReference>
<evidence type="ECO:0000313" key="3">
    <source>
        <dbReference type="Proteomes" id="UP000801492"/>
    </source>
</evidence>
<dbReference type="Pfam" id="PF01395">
    <property type="entry name" value="PBP_GOBP"/>
    <property type="match status" value="1"/>
</dbReference>
<dbReference type="InterPro" id="IPR036728">
    <property type="entry name" value="PBP_GOBP_sf"/>
</dbReference>
<dbReference type="OrthoDB" id="6815539at2759"/>
<protein>
    <submittedName>
        <fullName evidence="2">Uncharacterized protein</fullName>
    </submittedName>
</protein>
<dbReference type="GO" id="GO:0005549">
    <property type="term" value="F:odorant binding"/>
    <property type="evidence" value="ECO:0007669"/>
    <property type="project" value="InterPro"/>
</dbReference>
<name>A0A8K0DDT0_IGNLU</name>
<evidence type="ECO:0000256" key="1">
    <source>
        <dbReference type="SAM" id="SignalP"/>
    </source>
</evidence>
<dbReference type="Gene3D" id="1.10.238.20">
    <property type="entry name" value="Pheromone/general odorant binding protein domain"/>
    <property type="match status" value="1"/>
</dbReference>
<sequence>MKLYAYLLLFVVRETLACNLTASEARQQWKANMEPFEDECIRKTGTKREIIDGFYDHGIMSDDPSWKCFHECVGSKEHIFTSTGSIITENVVKNFACVDAALVKKCFPTSGPDACERAYLAVKCANDNLEK</sequence>
<reference evidence="2" key="1">
    <citation type="submission" date="2019-08" db="EMBL/GenBank/DDBJ databases">
        <title>The genome of the North American firefly Photinus pyralis.</title>
        <authorList>
            <consortium name="Photinus pyralis genome working group"/>
            <person name="Fallon T.R."/>
            <person name="Sander Lower S.E."/>
            <person name="Weng J.-K."/>
        </authorList>
    </citation>
    <scope>NUCLEOTIDE SEQUENCE</scope>
    <source>
        <strain evidence="2">TRF0915ILg1</strain>
        <tissue evidence="2">Whole body</tissue>
    </source>
</reference>
<evidence type="ECO:0000313" key="2">
    <source>
        <dbReference type="EMBL" id="KAF2902276.1"/>
    </source>
</evidence>
<dbReference type="SUPFAM" id="SSF47565">
    <property type="entry name" value="Insect pheromone/odorant-binding proteins"/>
    <property type="match status" value="1"/>
</dbReference>
<proteinExistence type="predicted"/>
<dbReference type="AlphaFoldDB" id="A0A8K0DDT0"/>
<dbReference type="EMBL" id="VTPC01001348">
    <property type="protein sequence ID" value="KAF2902276.1"/>
    <property type="molecule type" value="Genomic_DNA"/>
</dbReference>
<dbReference type="Proteomes" id="UP000801492">
    <property type="component" value="Unassembled WGS sequence"/>
</dbReference>
<gene>
    <name evidence="2" type="ORF">ILUMI_03914</name>
</gene>
<keyword evidence="1" id="KW-0732">Signal</keyword>
<feature type="chain" id="PRO_5035438915" evidence="1">
    <location>
        <begin position="18"/>
        <end position="131"/>
    </location>
</feature>